<dbReference type="AlphaFoldDB" id="G1PGL8"/>
<dbReference type="eggNOG" id="ENOG502SX2J">
    <property type="taxonomic scope" value="Eukaryota"/>
</dbReference>
<dbReference type="InterPro" id="IPR050413">
    <property type="entry name" value="TCR_beta_variable"/>
</dbReference>
<dbReference type="Pfam" id="PF07686">
    <property type="entry name" value="V-set"/>
    <property type="match status" value="1"/>
</dbReference>
<dbReference type="STRING" id="59463.ENSMLUP00000009785"/>
<dbReference type="InterPro" id="IPR013106">
    <property type="entry name" value="Ig_V-set"/>
</dbReference>
<proteinExistence type="predicted"/>
<dbReference type="CDD" id="cd00099">
    <property type="entry name" value="IgV"/>
    <property type="match status" value="1"/>
</dbReference>
<dbReference type="PROSITE" id="PS50835">
    <property type="entry name" value="IG_LIKE"/>
    <property type="match status" value="1"/>
</dbReference>
<dbReference type="FunCoup" id="G1PGL8">
    <property type="interactions" value="17"/>
</dbReference>
<dbReference type="GeneTree" id="ENSGT00440000034680"/>
<dbReference type="GO" id="GO:0002376">
    <property type="term" value="P:immune system process"/>
    <property type="evidence" value="ECO:0007669"/>
    <property type="project" value="UniProtKB-KW"/>
</dbReference>
<name>G1PGL8_MYOLU</name>
<evidence type="ECO:0000256" key="3">
    <source>
        <dbReference type="SAM" id="SignalP"/>
    </source>
</evidence>
<keyword evidence="6" id="KW-1185">Reference proteome</keyword>
<evidence type="ECO:0000256" key="2">
    <source>
        <dbReference type="ARBA" id="ARBA00022859"/>
    </source>
</evidence>
<evidence type="ECO:0000256" key="1">
    <source>
        <dbReference type="ARBA" id="ARBA00022729"/>
    </source>
</evidence>
<dbReference type="InterPro" id="IPR007110">
    <property type="entry name" value="Ig-like_dom"/>
</dbReference>
<dbReference type="Gene3D" id="2.60.40.10">
    <property type="entry name" value="Immunoglobulins"/>
    <property type="match status" value="1"/>
</dbReference>
<evidence type="ECO:0000313" key="5">
    <source>
        <dbReference type="Ensembl" id="ENSMLUP00000009785.2"/>
    </source>
</evidence>
<dbReference type="GO" id="GO:0005886">
    <property type="term" value="C:plasma membrane"/>
    <property type="evidence" value="ECO:0007669"/>
    <property type="project" value="TreeGrafter"/>
</dbReference>
<dbReference type="SUPFAM" id="SSF48726">
    <property type="entry name" value="Immunoglobulin"/>
    <property type="match status" value="1"/>
</dbReference>
<dbReference type="InParanoid" id="G1PGL8"/>
<dbReference type="PANTHER" id="PTHR23268">
    <property type="entry name" value="T-CELL RECEPTOR BETA CHAIN"/>
    <property type="match status" value="1"/>
</dbReference>
<dbReference type="InterPro" id="IPR036179">
    <property type="entry name" value="Ig-like_dom_sf"/>
</dbReference>
<dbReference type="Proteomes" id="UP000001074">
    <property type="component" value="Unassembled WGS sequence"/>
</dbReference>
<accession>G1PGL8</accession>
<keyword evidence="1 3" id="KW-0732">Signal</keyword>
<dbReference type="InterPro" id="IPR013783">
    <property type="entry name" value="Ig-like_fold"/>
</dbReference>
<dbReference type="PANTHER" id="PTHR23268:SF31">
    <property type="entry name" value="T CELL RECEPTOR BETA VARIABLE 30"/>
    <property type="match status" value="1"/>
</dbReference>
<dbReference type="EMBL" id="AAPE02029195">
    <property type="status" value="NOT_ANNOTATED_CDS"/>
    <property type="molecule type" value="Genomic_DNA"/>
</dbReference>
<dbReference type="OMA" id="HQWPATK"/>
<evidence type="ECO:0000313" key="6">
    <source>
        <dbReference type="Proteomes" id="UP000001074"/>
    </source>
</evidence>
<feature type="signal peptide" evidence="3">
    <location>
        <begin position="1"/>
        <end position="19"/>
    </location>
</feature>
<reference evidence="5" key="3">
    <citation type="submission" date="2025-09" db="UniProtKB">
        <authorList>
            <consortium name="Ensembl"/>
        </authorList>
    </citation>
    <scope>IDENTIFICATION</scope>
</reference>
<reference evidence="5" key="2">
    <citation type="submission" date="2025-08" db="UniProtKB">
        <authorList>
            <consortium name="Ensembl"/>
        </authorList>
    </citation>
    <scope>IDENTIFICATION</scope>
</reference>
<reference evidence="5 6" key="1">
    <citation type="journal article" date="2011" name="Nature">
        <title>A high-resolution map of human evolutionary constraint using 29 mammals.</title>
        <authorList>
            <person name="Lindblad-Toh K."/>
            <person name="Garber M."/>
            <person name="Zuk O."/>
            <person name="Lin M.F."/>
            <person name="Parker B.J."/>
            <person name="Washietl S."/>
            <person name="Kheradpour P."/>
            <person name="Ernst J."/>
            <person name="Jordan G."/>
            <person name="Mauceli E."/>
            <person name="Ward L.D."/>
            <person name="Lowe C.B."/>
            <person name="Holloway A.K."/>
            <person name="Clamp M."/>
            <person name="Gnerre S."/>
            <person name="Alfoldi J."/>
            <person name="Beal K."/>
            <person name="Chang J."/>
            <person name="Clawson H."/>
            <person name="Cuff J."/>
            <person name="Di Palma F."/>
            <person name="Fitzgerald S."/>
            <person name="Flicek P."/>
            <person name="Guttman M."/>
            <person name="Hubisz M.J."/>
            <person name="Jaffe D.B."/>
            <person name="Jungreis I."/>
            <person name="Kent W.J."/>
            <person name="Kostka D."/>
            <person name="Lara M."/>
            <person name="Martins A.L."/>
            <person name="Massingham T."/>
            <person name="Moltke I."/>
            <person name="Raney B.J."/>
            <person name="Rasmussen M.D."/>
            <person name="Robinson J."/>
            <person name="Stark A."/>
            <person name="Vilella A.J."/>
            <person name="Wen J."/>
            <person name="Xie X."/>
            <person name="Zody M.C."/>
            <person name="Baldwin J."/>
            <person name="Bloom T."/>
            <person name="Chin C.W."/>
            <person name="Heiman D."/>
            <person name="Nicol R."/>
            <person name="Nusbaum C."/>
            <person name="Young S."/>
            <person name="Wilkinson J."/>
            <person name="Worley K.C."/>
            <person name="Kovar C.L."/>
            <person name="Muzny D.M."/>
            <person name="Gibbs R.A."/>
            <person name="Cree A."/>
            <person name="Dihn H.H."/>
            <person name="Fowler G."/>
            <person name="Jhangiani S."/>
            <person name="Joshi V."/>
            <person name="Lee S."/>
            <person name="Lewis L.R."/>
            <person name="Nazareth L.V."/>
            <person name="Okwuonu G."/>
            <person name="Santibanez J."/>
            <person name="Warren W.C."/>
            <person name="Mardis E.R."/>
            <person name="Weinstock G.M."/>
            <person name="Wilson R.K."/>
            <person name="Delehaunty K."/>
            <person name="Dooling D."/>
            <person name="Fronik C."/>
            <person name="Fulton L."/>
            <person name="Fulton B."/>
            <person name="Graves T."/>
            <person name="Minx P."/>
            <person name="Sodergren E."/>
            <person name="Birney E."/>
            <person name="Margulies E.H."/>
            <person name="Herrero J."/>
            <person name="Green E.D."/>
            <person name="Haussler D."/>
            <person name="Siepel A."/>
            <person name="Goldman N."/>
            <person name="Pollard K.S."/>
            <person name="Pedersen J.S."/>
            <person name="Lander E.S."/>
            <person name="Kellis M."/>
        </authorList>
    </citation>
    <scope>NUCLEOTIDE SEQUENCE [LARGE SCALE GENOMIC DNA]</scope>
</reference>
<dbReference type="Ensembl" id="ENSMLUT00000010734.2">
    <property type="protein sequence ID" value="ENSMLUP00000009785.2"/>
    <property type="gene ID" value="ENSMLUG00000010749.2"/>
</dbReference>
<evidence type="ECO:0000259" key="4">
    <source>
        <dbReference type="PROSITE" id="PS50835"/>
    </source>
</evidence>
<protein>
    <submittedName>
        <fullName evidence="5">T cell receptor beta variable 30</fullName>
    </submittedName>
</protein>
<gene>
    <name evidence="5" type="primary">TRBV30</name>
</gene>
<organism evidence="5 6">
    <name type="scientific">Myotis lucifugus</name>
    <name type="common">Little brown bat</name>
    <dbReference type="NCBI Taxonomy" id="59463"/>
    <lineage>
        <taxon>Eukaryota</taxon>
        <taxon>Metazoa</taxon>
        <taxon>Chordata</taxon>
        <taxon>Craniata</taxon>
        <taxon>Vertebrata</taxon>
        <taxon>Euteleostomi</taxon>
        <taxon>Mammalia</taxon>
        <taxon>Eutheria</taxon>
        <taxon>Laurasiatheria</taxon>
        <taxon>Chiroptera</taxon>
        <taxon>Yangochiroptera</taxon>
        <taxon>Vespertilionidae</taxon>
        <taxon>Myotis</taxon>
    </lineage>
</organism>
<dbReference type="GO" id="GO:0007166">
    <property type="term" value="P:cell surface receptor signaling pathway"/>
    <property type="evidence" value="ECO:0007669"/>
    <property type="project" value="TreeGrafter"/>
</dbReference>
<feature type="domain" description="Ig-like" evidence="4">
    <location>
        <begin position="33"/>
        <end position="109"/>
    </location>
</feature>
<sequence length="131" mass="14398">MGLGYLCLLGRHLLSGVGAQTIHQWPSTKVKLKGSPLSLECTVKGTSSPNLYWYRQAEGGGPQMLFYSISTGKVDSQAPQNLEASRPQDGYFILRSKKLLLSDSGFYLCAWILTTLSRSPHSGTGWRVFVT</sequence>
<feature type="chain" id="PRO_5045152877" evidence="3">
    <location>
        <begin position="20"/>
        <end position="131"/>
    </location>
</feature>
<keyword evidence="2" id="KW-0391">Immunity</keyword>
<dbReference type="HOGENOM" id="CLU_077975_9_3_1"/>